<accession>A0ABW2US73</accession>
<evidence type="ECO:0000256" key="1">
    <source>
        <dbReference type="SAM" id="MobiDB-lite"/>
    </source>
</evidence>
<dbReference type="InterPro" id="IPR004365">
    <property type="entry name" value="NA-bd_OB_tRNA"/>
</dbReference>
<keyword evidence="4" id="KW-1185">Reference proteome</keyword>
<dbReference type="Pfam" id="PF01336">
    <property type="entry name" value="tRNA_anti-codon"/>
    <property type="match status" value="1"/>
</dbReference>
<evidence type="ECO:0000313" key="3">
    <source>
        <dbReference type="EMBL" id="MFC7705828.1"/>
    </source>
</evidence>
<dbReference type="Proteomes" id="UP001596516">
    <property type="component" value="Unassembled WGS sequence"/>
</dbReference>
<reference evidence="4" key="1">
    <citation type="journal article" date="2019" name="Int. J. Syst. Evol. Microbiol.">
        <title>The Global Catalogue of Microorganisms (GCM) 10K type strain sequencing project: providing services to taxonomists for standard genome sequencing and annotation.</title>
        <authorList>
            <consortium name="The Broad Institute Genomics Platform"/>
            <consortium name="The Broad Institute Genome Sequencing Center for Infectious Disease"/>
            <person name="Wu L."/>
            <person name="Ma J."/>
        </authorList>
    </citation>
    <scope>NUCLEOTIDE SEQUENCE [LARGE SCALE GENOMIC DNA]</scope>
    <source>
        <strain evidence="4">CGMCC 1.12750</strain>
    </source>
</reference>
<organism evidence="3 4">
    <name type="scientific">Plastorhodobacter daqingensis</name>
    <dbReference type="NCBI Taxonomy" id="1387281"/>
    <lineage>
        <taxon>Bacteria</taxon>
        <taxon>Pseudomonadati</taxon>
        <taxon>Pseudomonadota</taxon>
        <taxon>Alphaproteobacteria</taxon>
        <taxon>Rhodobacterales</taxon>
        <taxon>Paracoccaceae</taxon>
        <taxon>Plastorhodobacter</taxon>
    </lineage>
</organism>
<dbReference type="CDD" id="cd04485">
    <property type="entry name" value="DnaE_OBF"/>
    <property type="match status" value="1"/>
</dbReference>
<gene>
    <name evidence="3" type="ORF">ACFQXB_16730</name>
</gene>
<comment type="caution">
    <text evidence="3">The sequence shown here is derived from an EMBL/GenBank/DDBJ whole genome shotgun (WGS) entry which is preliminary data.</text>
</comment>
<sequence length="236" mass="25980">MGSALGWLVACFRHGFRDWPATGRCGNVRLTGLSRSASGPGTASICTAWREFLTLEDETGVSNIVVWKRTYEMFRSAVSAGRLLRVTGRIERDSPVIHIIATRIEDLSPQLSRLARRRQTPSTRGRADGAVRPMQGSAQHPGEQAKLLFPSRVFTNLDRKRHACRARSAAPASPAPPAIAERRAAARQIQATQAKGLRRPIPQRRPYDRLWPRVSAACAPRCPMGSGAPVVESRRV</sequence>
<protein>
    <submittedName>
        <fullName evidence="3">OB-fold nucleic acid binding domain-containing protein</fullName>
    </submittedName>
</protein>
<evidence type="ECO:0000259" key="2">
    <source>
        <dbReference type="Pfam" id="PF01336"/>
    </source>
</evidence>
<proteinExistence type="predicted"/>
<dbReference type="RefSeq" id="WP_377406120.1">
    <property type="nucleotide sequence ID" value="NZ_JBHTFQ010000010.1"/>
</dbReference>
<dbReference type="EMBL" id="JBHTFQ010000010">
    <property type="protein sequence ID" value="MFC7705828.1"/>
    <property type="molecule type" value="Genomic_DNA"/>
</dbReference>
<feature type="domain" description="OB" evidence="2">
    <location>
        <begin position="52"/>
        <end position="107"/>
    </location>
</feature>
<feature type="region of interest" description="Disordered" evidence="1">
    <location>
        <begin position="116"/>
        <end position="142"/>
    </location>
</feature>
<name>A0ABW2US73_9RHOB</name>
<evidence type="ECO:0000313" key="4">
    <source>
        <dbReference type="Proteomes" id="UP001596516"/>
    </source>
</evidence>